<dbReference type="PRINTS" id="PR00411">
    <property type="entry name" value="PNDRDTASEI"/>
</dbReference>
<proteinExistence type="predicted"/>
<dbReference type="GO" id="GO:0050660">
    <property type="term" value="F:flavin adenine dinucleotide binding"/>
    <property type="evidence" value="ECO:0007669"/>
    <property type="project" value="TreeGrafter"/>
</dbReference>
<dbReference type="SUPFAM" id="SSF54427">
    <property type="entry name" value="NTF2-like"/>
    <property type="match status" value="1"/>
</dbReference>
<evidence type="ECO:0008006" key="4">
    <source>
        <dbReference type="Google" id="ProtNLM"/>
    </source>
</evidence>
<dbReference type="PANTHER" id="PTHR43539">
    <property type="entry name" value="FLAVIN-BINDING MONOOXYGENASE-LIKE PROTEIN (AFU_ORTHOLOGUE AFUA_4G09220)"/>
    <property type="match status" value="1"/>
</dbReference>
<dbReference type="Pfam" id="PF13738">
    <property type="entry name" value="Pyr_redox_3"/>
    <property type="match status" value="1"/>
</dbReference>
<protein>
    <recommendedName>
        <fullName evidence="4">FAD/NAD(P)-binding domain-containing protein</fullName>
    </recommendedName>
</protein>
<evidence type="ECO:0000256" key="1">
    <source>
        <dbReference type="ARBA" id="ARBA00023002"/>
    </source>
</evidence>
<keyword evidence="1" id="KW-0560">Oxidoreductase</keyword>
<name>A0A4R0RN74_9APHY</name>
<reference evidence="2 3" key="1">
    <citation type="submission" date="2018-11" db="EMBL/GenBank/DDBJ databases">
        <title>Genome assembly of Steccherinum ochraceum LE-BIN_3174, the white-rot fungus of the Steccherinaceae family (The Residual Polyporoid clade, Polyporales, Basidiomycota).</title>
        <authorList>
            <person name="Fedorova T.V."/>
            <person name="Glazunova O.A."/>
            <person name="Landesman E.O."/>
            <person name="Moiseenko K.V."/>
            <person name="Psurtseva N.V."/>
            <person name="Savinova O.S."/>
            <person name="Shakhova N.V."/>
            <person name="Tyazhelova T.V."/>
            <person name="Vasina D.V."/>
        </authorList>
    </citation>
    <scope>NUCLEOTIDE SEQUENCE [LARGE SCALE GENOMIC DNA]</scope>
    <source>
        <strain evidence="2 3">LE-BIN_3174</strain>
    </source>
</reference>
<dbReference type="PANTHER" id="PTHR43539:SF68">
    <property type="entry name" value="FLAVIN-BINDING MONOOXYGENASE-LIKE PROTEIN (AFU_ORTHOLOGUE AFUA_4G09220)"/>
    <property type="match status" value="1"/>
</dbReference>
<dbReference type="EMBL" id="RWJN01000096">
    <property type="protein sequence ID" value="TCD67475.1"/>
    <property type="molecule type" value="Genomic_DNA"/>
</dbReference>
<sequence>MGSITPDTTLRDTLPTLEHLNVTLPDDLDAQEIAQAWVTRFSDAVKTKDVTAILKEVHPEGWWRDLVALTWDTRTFQGADRMRQFLNDRLTETKFSVGATILSVLLAKPYPGVVWIVAQFSFETVTGTGLGTTFLIPTHSGEWVSYIICTDLDSLKGARLHFGAGRDATMGRAHAWLDDRAREQAFEDHNPEVLIVGGGQAGLDIAARLKDLGVSALIVEKNARVGDQWRKRYDSLRLHDFVWLDSQPYLKFPDSFPIHIPAKKLADWYESYATVMDLNVWTSSTVSHAKRDDGSGKWTVTVSKQDGSQRVLVVDHLVFATGWVGEPNIPVISGRDEFRGEVMHSEKYSNARSYVGKKIIIVGGCTSAHDIAVDFADLGIDVTMFQRSSTLMEKITDLQKSLAPLYREDGPPLELADKINSAMPFMVQRLTGGVEMNKFWEEDAERREKLHKVGYRMNKGVDGTGAMWQIVSRGGGQYLDQGACDLILEGKIKVKSDTQIERFTSTGLRFLDGTELTADVIILATGYGDLRVPIKKIIGEESGKKLTKIWGVNEEGELNSIAKEAGIPGLWYLSGSLSFARIYSKHIALRT</sequence>
<dbReference type="Proteomes" id="UP000292702">
    <property type="component" value="Unassembled WGS sequence"/>
</dbReference>
<comment type="caution">
    <text evidence="2">The sequence shown here is derived from an EMBL/GenBank/DDBJ whole genome shotgun (WGS) entry which is preliminary data.</text>
</comment>
<dbReference type="OrthoDB" id="66881at2759"/>
<dbReference type="SUPFAM" id="SSF51905">
    <property type="entry name" value="FAD/NAD(P)-binding domain"/>
    <property type="match status" value="2"/>
</dbReference>
<gene>
    <name evidence="2" type="ORF">EIP91_012336</name>
</gene>
<dbReference type="AlphaFoldDB" id="A0A4R0RN74"/>
<dbReference type="STRING" id="92696.A0A4R0RN74"/>
<keyword evidence="3" id="KW-1185">Reference proteome</keyword>
<accession>A0A4R0RN74</accession>
<dbReference type="InterPro" id="IPR050982">
    <property type="entry name" value="Auxin_biosynth/cation_transpt"/>
</dbReference>
<dbReference type="Gene3D" id="3.50.50.60">
    <property type="entry name" value="FAD/NAD(P)-binding domain"/>
    <property type="match status" value="1"/>
</dbReference>
<evidence type="ECO:0000313" key="3">
    <source>
        <dbReference type="Proteomes" id="UP000292702"/>
    </source>
</evidence>
<dbReference type="InterPro" id="IPR032710">
    <property type="entry name" value="NTF2-like_dom_sf"/>
</dbReference>
<dbReference type="InterPro" id="IPR036188">
    <property type="entry name" value="FAD/NAD-bd_sf"/>
</dbReference>
<organism evidence="2 3">
    <name type="scientific">Steccherinum ochraceum</name>
    <dbReference type="NCBI Taxonomy" id="92696"/>
    <lineage>
        <taxon>Eukaryota</taxon>
        <taxon>Fungi</taxon>
        <taxon>Dikarya</taxon>
        <taxon>Basidiomycota</taxon>
        <taxon>Agaricomycotina</taxon>
        <taxon>Agaricomycetes</taxon>
        <taxon>Polyporales</taxon>
        <taxon>Steccherinaceae</taxon>
        <taxon>Steccherinum</taxon>
    </lineage>
</organism>
<evidence type="ECO:0000313" key="2">
    <source>
        <dbReference type="EMBL" id="TCD67475.1"/>
    </source>
</evidence>
<dbReference type="GO" id="GO:0004497">
    <property type="term" value="F:monooxygenase activity"/>
    <property type="evidence" value="ECO:0007669"/>
    <property type="project" value="TreeGrafter"/>
</dbReference>